<keyword evidence="6" id="KW-0436">Ligase</keyword>
<evidence type="ECO:0000256" key="12">
    <source>
        <dbReference type="ARBA" id="ARBA00032532"/>
    </source>
</evidence>
<dbReference type="EMBL" id="PP511690">
    <property type="protein sequence ID" value="XCD06595.1"/>
    <property type="molecule type" value="Genomic_DNA"/>
</dbReference>
<accession>A0AAU8B4T1</accession>
<comment type="catalytic activity">
    <reaction evidence="14">
        <text>ATP + (deoxyribonucleotide)n-3'-hydroxyl + 5'-phospho-(deoxyribonucleotide)m = (deoxyribonucleotide)n+m + AMP + diphosphate.</text>
        <dbReference type="EC" id="6.5.1.1"/>
    </reaction>
</comment>
<evidence type="ECO:0000259" key="16">
    <source>
        <dbReference type="Pfam" id="PF05155"/>
    </source>
</evidence>
<keyword evidence="9" id="KW-0255">Endonuclease</keyword>
<evidence type="ECO:0000256" key="5">
    <source>
        <dbReference type="ARBA" id="ARBA00014536"/>
    </source>
</evidence>
<dbReference type="Pfam" id="PF05155">
    <property type="entry name" value="G2P_X_C"/>
    <property type="match status" value="1"/>
</dbReference>
<keyword evidence="7" id="KW-0235">DNA replication</keyword>
<dbReference type="GO" id="GO:0006260">
    <property type="term" value="P:DNA replication"/>
    <property type="evidence" value="ECO:0007669"/>
    <property type="project" value="UniProtKB-KW"/>
</dbReference>
<name>A0AAU8B4T1_9VIRU</name>
<evidence type="ECO:0000256" key="13">
    <source>
        <dbReference type="ARBA" id="ARBA00033015"/>
    </source>
</evidence>
<feature type="domain" description="Replication-associated protein G2P N-terminal" evidence="15">
    <location>
        <begin position="77"/>
        <end position="263"/>
    </location>
</feature>
<comment type="function">
    <text evidence="1">Isoform G2P plays an essential role in viral DNA replication. Binds the origin of replication and cleaves the dsDNA replicative form I (RFI) and becomes covalently bound to it via phosphotyrosine bond, generating the dsDNA replicative form II (RFII). In turn, viral DNA replication initiates at the 3'-OH of the cleavage site. After one round of rolling circle synthesis, protein G2P is linked to the newly synthesized ssDNA and joins the ends of the displaced strand to generate a circular single-stranded molecule ready to be packed into a virion.</text>
</comment>
<evidence type="ECO:0000256" key="7">
    <source>
        <dbReference type="ARBA" id="ARBA00022705"/>
    </source>
</evidence>
<feature type="domain" description="Replication-associated protein G2P C-terminal" evidence="16">
    <location>
        <begin position="301"/>
        <end position="386"/>
    </location>
</feature>
<comment type="function">
    <text evidence="2">Isoform G10P protein binds to double-stranded DNA and prevents hydrolysis by nucleases. Additionally, G10P is an inhibitor of DNA replication and may have a role in the transition from semiconservative replicative form DNA replication to single-stranded DNA synthesis in the life cycle.</text>
</comment>
<proteinExistence type="inferred from homology"/>
<evidence type="ECO:0000313" key="17">
    <source>
        <dbReference type="EMBL" id="XCD06595.1"/>
    </source>
</evidence>
<protein>
    <recommendedName>
        <fullName evidence="5">Replication-associated protein G2P</fullName>
        <ecNumber evidence="4">6.5.1.1</ecNumber>
    </recommendedName>
    <alternativeName>
        <fullName evidence="12">G2P</fullName>
    </alternativeName>
    <alternativeName>
        <fullName evidence="13">Gene 2 protein</fullName>
    </alternativeName>
</protein>
<dbReference type="GO" id="GO:0003677">
    <property type="term" value="F:DNA binding"/>
    <property type="evidence" value="ECO:0007669"/>
    <property type="project" value="UniProtKB-KW"/>
</dbReference>
<dbReference type="GO" id="GO:0004519">
    <property type="term" value="F:endonuclease activity"/>
    <property type="evidence" value="ECO:0007669"/>
    <property type="project" value="UniProtKB-KW"/>
</dbReference>
<keyword evidence="10" id="KW-0378">Hydrolase</keyword>
<evidence type="ECO:0000256" key="10">
    <source>
        <dbReference type="ARBA" id="ARBA00022801"/>
    </source>
</evidence>
<dbReference type="InterPro" id="IPR022688">
    <property type="entry name" value="G2P_C"/>
</dbReference>
<evidence type="ECO:0000256" key="11">
    <source>
        <dbReference type="ARBA" id="ARBA00023125"/>
    </source>
</evidence>
<evidence type="ECO:0000256" key="4">
    <source>
        <dbReference type="ARBA" id="ARBA00012727"/>
    </source>
</evidence>
<evidence type="ECO:0000256" key="9">
    <source>
        <dbReference type="ARBA" id="ARBA00022759"/>
    </source>
</evidence>
<reference evidence="17" key="1">
    <citation type="submission" date="2024-03" db="EMBL/GenBank/DDBJ databases">
        <title>Diverse circular DNA viruses in blood, oral, and fecal samples of captive lemurs.</title>
        <authorList>
            <person name="Paietta E.N."/>
            <person name="Kraberger S."/>
            <person name="Lund M.C."/>
            <person name="Custer J.M."/>
            <person name="Vargas K.M."/>
            <person name="Ehmke E.E."/>
            <person name="Yoder A.D."/>
            <person name="Varsani A."/>
        </authorList>
    </citation>
    <scope>NUCLEOTIDE SEQUENCE</scope>
    <source>
        <strain evidence="17">Duke_25SF_70</strain>
    </source>
</reference>
<evidence type="ECO:0000256" key="2">
    <source>
        <dbReference type="ARBA" id="ARBA00003490"/>
    </source>
</evidence>
<organism evidence="17">
    <name type="scientific">Dulem virus 55</name>
    <dbReference type="NCBI Taxonomy" id="3145766"/>
    <lineage>
        <taxon>Viruses</taxon>
        <taxon>Monodnaviria</taxon>
        <taxon>Loebvirae</taxon>
        <taxon>Hofneiviricota</taxon>
        <taxon>Faserviricetes</taxon>
        <taxon>Tubulavirales</taxon>
        <taxon>Inoviridae</taxon>
        <taxon>Inovirus</taxon>
    </lineage>
</organism>
<evidence type="ECO:0000256" key="14">
    <source>
        <dbReference type="ARBA" id="ARBA00034003"/>
    </source>
</evidence>
<evidence type="ECO:0000256" key="6">
    <source>
        <dbReference type="ARBA" id="ARBA00022598"/>
    </source>
</evidence>
<dbReference type="GO" id="GO:0016787">
    <property type="term" value="F:hydrolase activity"/>
    <property type="evidence" value="ECO:0007669"/>
    <property type="project" value="UniProtKB-KW"/>
</dbReference>
<dbReference type="EC" id="6.5.1.1" evidence="4"/>
<sequence length="391" mass="45156">MFTCEQVSVLIVNFHFDWLSIEQDFGYRIPDSTIRRIFDFGMVGIHLDTGEMQEEVRTGKYRHKGSYCDEVSISIRGSVIKMEGNPSRWGKSENLLGFTGIDACVACFNSILFSLGLPPFTKCTEIFYGQGKEGEKVKKFSNGAIIKRVDVTTNKCVGKGNERTFLKALSQMRYRNSIGRLHTNGLTVDWLSAKGNANLIYPSCYIKHEEMKLHSYDKIKNKFGAQSEEFKYYESVLNYCEENGVVRFEQKLKSRYLQRENLCYWGISDFYRLEQVQEEFINMHKKLSVNKVELETIAEQLIAQGVVDSVRQANTTAFYAMKWAAGQDLGIAERQYKTHRARLRRIGIDIATPCDMEKFQAVRVVSCEQIFVRPFKAPEFYRYPSNIRRVA</sequence>
<comment type="similarity">
    <text evidence="3">Belongs to the inovirus G2P protein family.</text>
</comment>
<keyword evidence="8" id="KW-0540">Nuclease</keyword>
<evidence type="ECO:0000256" key="1">
    <source>
        <dbReference type="ARBA" id="ARBA00003296"/>
    </source>
</evidence>
<evidence type="ECO:0000259" key="15">
    <source>
        <dbReference type="Pfam" id="PF05144"/>
    </source>
</evidence>
<evidence type="ECO:0000256" key="3">
    <source>
        <dbReference type="ARBA" id="ARBA00009603"/>
    </source>
</evidence>
<dbReference type="InterPro" id="IPR022686">
    <property type="entry name" value="G2P_N"/>
</dbReference>
<dbReference type="GO" id="GO:0003910">
    <property type="term" value="F:DNA ligase (ATP) activity"/>
    <property type="evidence" value="ECO:0007669"/>
    <property type="project" value="UniProtKB-EC"/>
</dbReference>
<evidence type="ECO:0000256" key="8">
    <source>
        <dbReference type="ARBA" id="ARBA00022722"/>
    </source>
</evidence>
<keyword evidence="11" id="KW-0238">DNA-binding</keyword>
<dbReference type="Pfam" id="PF05144">
    <property type="entry name" value="Phage_CRI"/>
    <property type="match status" value="1"/>
</dbReference>